<evidence type="ECO:0000256" key="4">
    <source>
        <dbReference type="ARBA" id="ARBA00047645"/>
    </source>
</evidence>
<comment type="similarity">
    <text evidence="1 6">Belongs to the acylphosphatase family.</text>
</comment>
<evidence type="ECO:0000256" key="3">
    <source>
        <dbReference type="ARBA" id="ARBA00015991"/>
    </source>
</evidence>
<dbReference type="InterPro" id="IPR020456">
    <property type="entry name" value="Acylphosphatase"/>
</dbReference>
<dbReference type="RefSeq" id="WP_034986730.1">
    <property type="nucleotide sequence ID" value="NZ_AYZF01000017.1"/>
</dbReference>
<comment type="caution">
    <text evidence="8">The sequence shown here is derived from an EMBL/GenBank/DDBJ whole genome shotgun (WGS) entry which is preliminary data.</text>
</comment>
<gene>
    <name evidence="8" type="ORF">FD15_GL001858</name>
</gene>
<sequence length="90" mass="9962">MQAVKLHVYGRVQGVGFRYCTKIVAEDLGIAGIVRNDADGSVYIEAQGELTKLETFINRIKASPTPSGKVDKMIIRKIPPIDYSGFQITY</sequence>
<keyword evidence="9" id="KW-1185">Reference proteome</keyword>
<dbReference type="PANTHER" id="PTHR47268:SF4">
    <property type="entry name" value="ACYLPHOSPHATASE"/>
    <property type="match status" value="1"/>
</dbReference>
<dbReference type="SUPFAM" id="SSF54975">
    <property type="entry name" value="Acylphosphatase/BLUF domain-like"/>
    <property type="match status" value="1"/>
</dbReference>
<accession>A0A023CUA2</accession>
<evidence type="ECO:0000313" key="9">
    <source>
        <dbReference type="Proteomes" id="UP000050961"/>
    </source>
</evidence>
<dbReference type="PROSITE" id="PS00150">
    <property type="entry name" value="ACYLPHOSPHATASE_1"/>
    <property type="match status" value="1"/>
</dbReference>
<evidence type="ECO:0000313" key="8">
    <source>
        <dbReference type="EMBL" id="KRN05308.1"/>
    </source>
</evidence>
<dbReference type="InterPro" id="IPR036046">
    <property type="entry name" value="Acylphosphatase-like_dom_sf"/>
</dbReference>
<feature type="active site" evidence="5">
    <location>
        <position position="18"/>
    </location>
</feature>
<dbReference type="EMBL" id="AYZF01000017">
    <property type="protein sequence ID" value="KRN05308.1"/>
    <property type="molecule type" value="Genomic_DNA"/>
</dbReference>
<feature type="active site" evidence="5">
    <location>
        <position position="36"/>
    </location>
</feature>
<dbReference type="Gene3D" id="3.30.70.100">
    <property type="match status" value="1"/>
</dbReference>
<dbReference type="InterPro" id="IPR001792">
    <property type="entry name" value="Acylphosphatase-like_dom"/>
</dbReference>
<proteinExistence type="inferred from homology"/>
<evidence type="ECO:0000256" key="1">
    <source>
        <dbReference type="ARBA" id="ARBA00005614"/>
    </source>
</evidence>
<dbReference type="PATRIC" id="fig|1423806.3.peg.1892"/>
<dbReference type="GO" id="GO:0003998">
    <property type="term" value="F:acylphosphatase activity"/>
    <property type="evidence" value="ECO:0007669"/>
    <property type="project" value="UniProtKB-EC"/>
</dbReference>
<dbReference type="STRING" id="1423806.FD15_GL001858"/>
<feature type="domain" description="Acylphosphatase-like" evidence="7">
    <location>
        <begin position="3"/>
        <end position="90"/>
    </location>
</feature>
<organism evidence="8 9">
    <name type="scientific">Liquorilactobacillus sucicola DSM 21376 = JCM 15457</name>
    <dbReference type="NCBI Taxonomy" id="1423806"/>
    <lineage>
        <taxon>Bacteria</taxon>
        <taxon>Bacillati</taxon>
        <taxon>Bacillota</taxon>
        <taxon>Bacilli</taxon>
        <taxon>Lactobacillales</taxon>
        <taxon>Lactobacillaceae</taxon>
        <taxon>Liquorilactobacillus</taxon>
    </lineage>
</organism>
<dbReference type="Pfam" id="PF00708">
    <property type="entry name" value="Acylphosphatase"/>
    <property type="match status" value="1"/>
</dbReference>
<evidence type="ECO:0000256" key="5">
    <source>
        <dbReference type="PROSITE-ProRule" id="PRU00520"/>
    </source>
</evidence>
<dbReference type="EC" id="3.6.1.7" evidence="2 5"/>
<dbReference type="eggNOG" id="COG1254">
    <property type="taxonomic scope" value="Bacteria"/>
</dbReference>
<dbReference type="AlphaFoldDB" id="A0A023CUA2"/>
<comment type="catalytic activity">
    <reaction evidence="4 5">
        <text>an acyl phosphate + H2O = a carboxylate + phosphate + H(+)</text>
        <dbReference type="Rhea" id="RHEA:14965"/>
        <dbReference type="ChEBI" id="CHEBI:15377"/>
        <dbReference type="ChEBI" id="CHEBI:15378"/>
        <dbReference type="ChEBI" id="CHEBI:29067"/>
        <dbReference type="ChEBI" id="CHEBI:43474"/>
        <dbReference type="ChEBI" id="CHEBI:59918"/>
        <dbReference type="EC" id="3.6.1.7"/>
    </reaction>
</comment>
<evidence type="ECO:0000256" key="2">
    <source>
        <dbReference type="ARBA" id="ARBA00012150"/>
    </source>
</evidence>
<name>A0A023CUA2_9LACO</name>
<protein>
    <recommendedName>
        <fullName evidence="3 5">acylphosphatase</fullName>
        <ecNumber evidence="2 5">3.6.1.7</ecNumber>
    </recommendedName>
</protein>
<dbReference type="Proteomes" id="UP000050961">
    <property type="component" value="Unassembled WGS sequence"/>
</dbReference>
<dbReference type="InterPro" id="IPR017968">
    <property type="entry name" value="Acylphosphatase_CS"/>
</dbReference>
<dbReference type="PROSITE" id="PS51160">
    <property type="entry name" value="ACYLPHOSPHATASE_3"/>
    <property type="match status" value="1"/>
</dbReference>
<dbReference type="OrthoDB" id="9808093at2"/>
<evidence type="ECO:0000259" key="7">
    <source>
        <dbReference type="PROSITE" id="PS51160"/>
    </source>
</evidence>
<evidence type="ECO:0000256" key="6">
    <source>
        <dbReference type="RuleBase" id="RU004168"/>
    </source>
</evidence>
<dbReference type="PANTHER" id="PTHR47268">
    <property type="entry name" value="ACYLPHOSPHATASE"/>
    <property type="match status" value="1"/>
</dbReference>
<reference evidence="8 9" key="1">
    <citation type="journal article" date="2015" name="Genome Announc.">
        <title>Expanding the biotechnology potential of lactobacilli through comparative genomics of 213 strains and associated genera.</title>
        <authorList>
            <person name="Sun Z."/>
            <person name="Harris H.M."/>
            <person name="McCann A."/>
            <person name="Guo C."/>
            <person name="Argimon S."/>
            <person name="Zhang W."/>
            <person name="Yang X."/>
            <person name="Jeffery I.B."/>
            <person name="Cooney J.C."/>
            <person name="Kagawa T.F."/>
            <person name="Liu W."/>
            <person name="Song Y."/>
            <person name="Salvetti E."/>
            <person name="Wrobel A."/>
            <person name="Rasinkangas P."/>
            <person name="Parkhill J."/>
            <person name="Rea M.C."/>
            <person name="O'Sullivan O."/>
            <person name="Ritari J."/>
            <person name="Douillard F.P."/>
            <person name="Paul Ross R."/>
            <person name="Yang R."/>
            <person name="Briner A.E."/>
            <person name="Felis G.E."/>
            <person name="de Vos W.M."/>
            <person name="Barrangou R."/>
            <person name="Klaenhammer T.R."/>
            <person name="Caufield P.W."/>
            <person name="Cui Y."/>
            <person name="Zhang H."/>
            <person name="O'Toole P.W."/>
        </authorList>
    </citation>
    <scope>NUCLEOTIDE SEQUENCE [LARGE SCALE GENOMIC DNA]</scope>
    <source>
        <strain evidence="8 9">DSM 21376</strain>
    </source>
</reference>
<keyword evidence="5" id="KW-0378">Hydrolase</keyword>
<dbReference type="PRINTS" id="PR00112">
    <property type="entry name" value="ACYLPHPHTASE"/>
</dbReference>